<dbReference type="InterPro" id="IPR046370">
    <property type="entry name" value="MAML_N_sf"/>
</dbReference>
<sequence length="156" mass="17816">MQGVSMSSGDCANYPHNRHLLLNRLRRRVENCKQHTQDCQTRQHTTQHMRSEVDRMNTALLMQKVQENKLKKTGKYKNDVRPKPVDQSSDSSDYALNKLKRKLENSTYANNGQLVKQGSLLNGCDPNMTPSANGLPTFMTNQQYDMNSDAETKAKK</sequence>
<evidence type="ECO:0000259" key="5">
    <source>
        <dbReference type="SMART" id="SM01275"/>
    </source>
</evidence>
<comment type="subcellular location">
    <subcellularLocation>
        <location evidence="1">Nucleus</location>
    </subcellularLocation>
</comment>
<dbReference type="Gene3D" id="6.10.250.970">
    <property type="match status" value="1"/>
</dbReference>
<organism evidence="6 7">
    <name type="scientific">Ciona savignyi</name>
    <name type="common">Pacific transparent sea squirt</name>
    <dbReference type="NCBI Taxonomy" id="51511"/>
    <lineage>
        <taxon>Eukaryota</taxon>
        <taxon>Metazoa</taxon>
        <taxon>Chordata</taxon>
        <taxon>Tunicata</taxon>
        <taxon>Ascidiacea</taxon>
        <taxon>Phlebobranchia</taxon>
        <taxon>Cionidae</taxon>
        <taxon>Ciona</taxon>
    </lineage>
</organism>
<feature type="region of interest" description="Disordered" evidence="4">
    <location>
        <begin position="65"/>
        <end position="93"/>
    </location>
</feature>
<evidence type="ECO:0000313" key="6">
    <source>
        <dbReference type="Ensembl" id="ENSCSAVP00000007704.1"/>
    </source>
</evidence>
<dbReference type="HOGENOM" id="CLU_1690703_0_0_1"/>
<dbReference type="Pfam" id="PF09596">
    <property type="entry name" value="MamL-1"/>
    <property type="match status" value="1"/>
</dbReference>
<keyword evidence="7" id="KW-1185">Reference proteome</keyword>
<dbReference type="SMART" id="SM01275">
    <property type="entry name" value="MamL-1"/>
    <property type="match status" value="1"/>
</dbReference>
<dbReference type="GO" id="GO:0003713">
    <property type="term" value="F:transcription coactivator activity"/>
    <property type="evidence" value="ECO:0007669"/>
    <property type="project" value="InterPro"/>
</dbReference>
<feature type="region of interest" description="Disordered" evidence="4">
    <location>
        <begin position="132"/>
        <end position="156"/>
    </location>
</feature>
<name>H2YQU6_CIOSA</name>
<reference evidence="7" key="1">
    <citation type="submission" date="2003-08" db="EMBL/GenBank/DDBJ databases">
        <authorList>
            <person name="Birren B."/>
            <person name="Nusbaum C."/>
            <person name="Abebe A."/>
            <person name="Abouelleil A."/>
            <person name="Adekoya E."/>
            <person name="Ait-zahra M."/>
            <person name="Allen N."/>
            <person name="Allen T."/>
            <person name="An P."/>
            <person name="Anderson M."/>
            <person name="Anderson S."/>
            <person name="Arachchi H."/>
            <person name="Armbruster J."/>
            <person name="Bachantsang P."/>
            <person name="Baldwin J."/>
            <person name="Barry A."/>
            <person name="Bayul T."/>
            <person name="Blitshsteyn B."/>
            <person name="Bloom T."/>
            <person name="Blye J."/>
            <person name="Boguslavskiy L."/>
            <person name="Borowsky M."/>
            <person name="Boukhgalter B."/>
            <person name="Brunache A."/>
            <person name="Butler J."/>
            <person name="Calixte N."/>
            <person name="Calvo S."/>
            <person name="Camarata J."/>
            <person name="Campo K."/>
            <person name="Chang J."/>
            <person name="Cheshatsang Y."/>
            <person name="Citroen M."/>
            <person name="Collymore A."/>
            <person name="Considine T."/>
            <person name="Cook A."/>
            <person name="Cooke P."/>
            <person name="Corum B."/>
            <person name="Cuomo C."/>
            <person name="David R."/>
            <person name="Dawoe T."/>
            <person name="Degray S."/>
            <person name="Dodge S."/>
            <person name="Dooley K."/>
            <person name="Dorje P."/>
            <person name="Dorjee K."/>
            <person name="Dorris L."/>
            <person name="Duffey N."/>
            <person name="Dupes A."/>
            <person name="Elkins T."/>
            <person name="Engels R."/>
            <person name="Erickson J."/>
            <person name="Farina A."/>
            <person name="Faro S."/>
            <person name="Ferreira P."/>
            <person name="Fischer H."/>
            <person name="Fitzgerald M."/>
            <person name="Foley K."/>
            <person name="Gage D."/>
            <person name="Galagan J."/>
            <person name="Gearin G."/>
            <person name="Gnerre S."/>
            <person name="Gnirke A."/>
            <person name="Goyette A."/>
            <person name="Graham J."/>
            <person name="Grandbois E."/>
            <person name="Gyaltsen K."/>
            <person name="Hafez N."/>
            <person name="Hagopian D."/>
            <person name="Hagos B."/>
            <person name="Hall J."/>
            <person name="Hatcher B."/>
            <person name="Heller A."/>
            <person name="Higgins H."/>
            <person name="Honan T."/>
            <person name="Horn A."/>
            <person name="Houde N."/>
            <person name="Hughes L."/>
            <person name="Hulme W."/>
            <person name="Husby E."/>
            <person name="Iliev I."/>
            <person name="Jaffe D."/>
            <person name="Jones C."/>
            <person name="Kamal M."/>
            <person name="Kamat A."/>
            <person name="Kamvysselis M."/>
            <person name="Karlsson E."/>
            <person name="Kells C."/>
            <person name="Kieu A."/>
            <person name="Kisner P."/>
            <person name="Kodira C."/>
            <person name="Kulbokas E."/>
            <person name="Labutti K."/>
            <person name="Lama D."/>
            <person name="Landers T."/>
            <person name="Leger J."/>
            <person name="Levine S."/>
            <person name="Lewis D."/>
            <person name="Lewis T."/>
            <person name="Lindblad-toh K."/>
            <person name="Liu X."/>
            <person name="Lokyitsang T."/>
            <person name="Lokyitsang Y."/>
            <person name="Lucien O."/>
            <person name="Lui A."/>
            <person name="Ma L.J."/>
            <person name="Mabbitt R."/>
            <person name="Macdonald J."/>
            <person name="Maclean C."/>
            <person name="Major J."/>
            <person name="Manning J."/>
            <person name="Marabella R."/>
            <person name="Maru K."/>
            <person name="Matthews C."/>
            <person name="Mauceli E."/>
            <person name="Mccarthy M."/>
            <person name="Mcdonough S."/>
            <person name="Mcghee T."/>
            <person name="Meldrim J."/>
            <person name="Meneus L."/>
            <person name="Mesirov J."/>
            <person name="Mihalev A."/>
            <person name="Mihova T."/>
            <person name="Mikkelsen T."/>
            <person name="Mlenga V."/>
            <person name="Moru K."/>
            <person name="Mozes J."/>
            <person name="Mulrain L."/>
            <person name="Munson G."/>
            <person name="Naylor J."/>
            <person name="Newes C."/>
            <person name="Nguyen C."/>
            <person name="Nguyen N."/>
            <person name="Nguyen T."/>
            <person name="Nicol R."/>
            <person name="Nielsen C."/>
            <person name="Nizzari M."/>
            <person name="Norbu C."/>
            <person name="Norbu N."/>
            <person name="O'donnell P."/>
            <person name="Okoawo O."/>
            <person name="O'leary S."/>
            <person name="Omotosho B."/>
            <person name="O'neill K."/>
            <person name="Osman S."/>
            <person name="Parker S."/>
            <person name="Perrin D."/>
            <person name="Phunkhang P."/>
            <person name="Piqani B."/>
            <person name="Purcell S."/>
            <person name="Rachupka T."/>
            <person name="Ramasamy U."/>
            <person name="Rameau R."/>
            <person name="Ray V."/>
            <person name="Raymond C."/>
            <person name="Retta R."/>
            <person name="Richardson S."/>
            <person name="Rise C."/>
            <person name="Rodriguez J."/>
            <person name="Rogers J."/>
            <person name="Rogov P."/>
            <person name="Rutman M."/>
            <person name="Schupbach R."/>
            <person name="Seaman C."/>
            <person name="Settipalli S."/>
            <person name="Sharpe T."/>
            <person name="Sheridan J."/>
            <person name="Sherpa N."/>
            <person name="Shi J."/>
            <person name="Smirnov S."/>
            <person name="Smith C."/>
            <person name="Sougnez C."/>
            <person name="Spencer B."/>
            <person name="Stalker J."/>
            <person name="Stange-thomann N."/>
            <person name="Stavropoulos S."/>
            <person name="Stetson K."/>
            <person name="Stone C."/>
            <person name="Stone S."/>
            <person name="Stubbs M."/>
            <person name="Talamas J."/>
            <person name="Tchuinga P."/>
            <person name="Tenzing P."/>
            <person name="Tesfaye S."/>
            <person name="Theodore J."/>
            <person name="Thoulutsang Y."/>
            <person name="Topham K."/>
            <person name="Towey S."/>
            <person name="Tsamla T."/>
            <person name="Tsomo N."/>
            <person name="Vallee D."/>
            <person name="Vassiliev H."/>
            <person name="Venkataraman V."/>
            <person name="Vinson J."/>
            <person name="Vo A."/>
            <person name="Wade C."/>
            <person name="Wang S."/>
            <person name="Wangchuk T."/>
            <person name="Wangdi T."/>
            <person name="Whittaker C."/>
            <person name="Wilkinson J."/>
            <person name="Wu Y."/>
            <person name="Wyman D."/>
            <person name="Yadav S."/>
            <person name="Yang S."/>
            <person name="Yang X."/>
            <person name="Yeager S."/>
            <person name="Yee E."/>
            <person name="Young G."/>
            <person name="Zainoun J."/>
            <person name="Zembeck L."/>
            <person name="Zimmer A."/>
            <person name="Zody M."/>
            <person name="Lander E."/>
        </authorList>
    </citation>
    <scope>NUCLEOTIDE SEQUENCE [LARGE SCALE GENOMIC DNA]</scope>
</reference>
<dbReference type="InterPro" id="IPR019082">
    <property type="entry name" value="Mastermind-like_N"/>
</dbReference>
<evidence type="ECO:0000256" key="3">
    <source>
        <dbReference type="ARBA" id="ARBA00023242"/>
    </source>
</evidence>
<proteinExistence type="inferred from homology"/>
<keyword evidence="3" id="KW-0539">Nucleus</keyword>
<dbReference type="GO" id="GO:0007219">
    <property type="term" value="P:Notch signaling pathway"/>
    <property type="evidence" value="ECO:0007669"/>
    <property type="project" value="InterPro"/>
</dbReference>
<evidence type="ECO:0000256" key="2">
    <source>
        <dbReference type="ARBA" id="ARBA00008081"/>
    </source>
</evidence>
<protein>
    <recommendedName>
        <fullName evidence="5">Neurogenic mastermind-like N-terminal domain-containing protein</fullName>
    </recommendedName>
</protein>
<feature type="compositionally biased region" description="Polar residues" evidence="4">
    <location>
        <begin position="132"/>
        <end position="146"/>
    </location>
</feature>
<feature type="domain" description="Neurogenic mastermind-like N-terminal" evidence="5">
    <location>
        <begin position="15"/>
        <end position="75"/>
    </location>
</feature>
<evidence type="ECO:0000256" key="4">
    <source>
        <dbReference type="SAM" id="MobiDB-lite"/>
    </source>
</evidence>
<reference evidence="6" key="2">
    <citation type="submission" date="2025-08" db="UniProtKB">
        <authorList>
            <consortium name="Ensembl"/>
        </authorList>
    </citation>
    <scope>IDENTIFICATION</scope>
</reference>
<evidence type="ECO:0000313" key="7">
    <source>
        <dbReference type="Proteomes" id="UP000007875"/>
    </source>
</evidence>
<feature type="compositionally biased region" description="Basic and acidic residues" evidence="4">
    <location>
        <begin position="66"/>
        <end position="84"/>
    </location>
</feature>
<dbReference type="InParanoid" id="H2YQU6"/>
<dbReference type="Ensembl" id="ENSCSAVT00000007804.1">
    <property type="protein sequence ID" value="ENSCSAVP00000007704.1"/>
    <property type="gene ID" value="ENSCSAVG00000004607.1"/>
</dbReference>
<reference evidence="6" key="3">
    <citation type="submission" date="2025-09" db="UniProtKB">
        <authorList>
            <consortium name="Ensembl"/>
        </authorList>
    </citation>
    <scope>IDENTIFICATION</scope>
</reference>
<dbReference type="GO" id="GO:0016607">
    <property type="term" value="C:nuclear speck"/>
    <property type="evidence" value="ECO:0007669"/>
    <property type="project" value="InterPro"/>
</dbReference>
<dbReference type="Proteomes" id="UP000007875">
    <property type="component" value="Unassembled WGS sequence"/>
</dbReference>
<dbReference type="GeneTree" id="ENSGT00530000068385"/>
<dbReference type="GO" id="GO:0045944">
    <property type="term" value="P:positive regulation of transcription by RNA polymerase II"/>
    <property type="evidence" value="ECO:0007669"/>
    <property type="project" value="InterPro"/>
</dbReference>
<evidence type="ECO:0000256" key="1">
    <source>
        <dbReference type="ARBA" id="ARBA00004123"/>
    </source>
</evidence>
<dbReference type="AlphaFoldDB" id="H2YQU6"/>
<comment type="similarity">
    <text evidence="2">Belongs to the mastermind family.</text>
</comment>
<accession>H2YQU6</accession>